<feature type="signal peptide" evidence="1">
    <location>
        <begin position="1"/>
        <end position="23"/>
    </location>
</feature>
<reference evidence="3 4" key="1">
    <citation type="submission" date="2024-04" db="EMBL/GenBank/DDBJ databases">
        <title>The reference genome of an endangered Asteraceae, Deinandra increscens subsp. villosa, native to the Central Coast of California.</title>
        <authorList>
            <person name="Guilliams M."/>
            <person name="Hasenstab-Lehman K."/>
            <person name="Meyer R."/>
            <person name="Mcevoy S."/>
        </authorList>
    </citation>
    <scope>NUCLEOTIDE SEQUENCE [LARGE SCALE GENOMIC DNA]</scope>
    <source>
        <tissue evidence="3">Leaf</tissue>
    </source>
</reference>
<keyword evidence="1" id="KW-0732">Signal</keyword>
<keyword evidence="4" id="KW-1185">Reference proteome</keyword>
<evidence type="ECO:0000256" key="1">
    <source>
        <dbReference type="SAM" id="SignalP"/>
    </source>
</evidence>
<name>A0AAP0C986_9ASTR</name>
<dbReference type="PROSITE" id="PS51277">
    <property type="entry name" value="BURP"/>
    <property type="match status" value="1"/>
</dbReference>
<dbReference type="SMART" id="SM01045">
    <property type="entry name" value="BURP"/>
    <property type="match status" value="1"/>
</dbReference>
<dbReference type="Proteomes" id="UP001408789">
    <property type="component" value="Unassembled WGS sequence"/>
</dbReference>
<feature type="domain" description="BURP" evidence="2">
    <location>
        <begin position="253"/>
        <end position="464"/>
    </location>
</feature>
<evidence type="ECO:0000313" key="4">
    <source>
        <dbReference type="Proteomes" id="UP001408789"/>
    </source>
</evidence>
<dbReference type="InterPro" id="IPR004873">
    <property type="entry name" value="BURP_dom"/>
</dbReference>
<dbReference type="PANTHER" id="PTHR31236">
    <property type="entry name" value="BURP DOMAIN PROTEIN USPL1-LIKE"/>
    <property type="match status" value="1"/>
</dbReference>
<dbReference type="InterPro" id="IPR044816">
    <property type="entry name" value="BURP"/>
</dbReference>
<organism evidence="3 4">
    <name type="scientific">Deinandra increscens subsp. villosa</name>
    <dbReference type="NCBI Taxonomy" id="3103831"/>
    <lineage>
        <taxon>Eukaryota</taxon>
        <taxon>Viridiplantae</taxon>
        <taxon>Streptophyta</taxon>
        <taxon>Embryophyta</taxon>
        <taxon>Tracheophyta</taxon>
        <taxon>Spermatophyta</taxon>
        <taxon>Magnoliopsida</taxon>
        <taxon>eudicotyledons</taxon>
        <taxon>Gunneridae</taxon>
        <taxon>Pentapetalae</taxon>
        <taxon>asterids</taxon>
        <taxon>campanulids</taxon>
        <taxon>Asterales</taxon>
        <taxon>Asteraceae</taxon>
        <taxon>Asteroideae</taxon>
        <taxon>Heliantheae alliance</taxon>
        <taxon>Madieae</taxon>
        <taxon>Madiinae</taxon>
        <taxon>Deinandra</taxon>
    </lineage>
</organism>
<dbReference type="AlphaFoldDB" id="A0AAP0C986"/>
<sequence length="464" mass="53959">MIYYHHFHTKFITLIIIVVLVGSHEVTPEAYWKDVLPNSPMPKAITESLKEWNDENGITLGVNARPKNFYTDTSTDQQKVDHYWWLYTSKDQHKDDYFWLYKSGASKDQHKDEYFSLYKSGESKDQHKDDYFWLYKSGASKDQHKDDIFWLYKSGASNDQQKDDHNDHFWWLYKSSASKDRQKDHPKQSYNYSSLKDQLKHYLFNRFRTYGESKDQRKDNVGAERSVYAGVESQHGYAMANYPLKDNPNAALFFLQKELRQGTEMNLWFTKNNQQSMFLPRKIVVTIPFSSNNLSQIYSQFSIKPDSTEAELMKLTLNGCENKGIEGEEKYCATSLESMIDFVTSKLGHKAKAISTEVNAKESVPLQKYEIKFAKKLVANEVVICHKHNYPYAVFYCHKSVGTQAYVVSMVGRDSVKVNAVAVCHSDTSKWNPKHLAFRVLKVKPGSVPVCHFLPEDHVVWIPY</sequence>
<comment type="caution">
    <text evidence="3">The sequence shown here is derived from an EMBL/GenBank/DDBJ whole genome shotgun (WGS) entry which is preliminary data.</text>
</comment>
<dbReference type="PANTHER" id="PTHR31236:SF2">
    <property type="entry name" value="BURP DOMAIN PROTEIN RD22"/>
    <property type="match status" value="1"/>
</dbReference>
<evidence type="ECO:0000259" key="2">
    <source>
        <dbReference type="PROSITE" id="PS51277"/>
    </source>
</evidence>
<evidence type="ECO:0000313" key="3">
    <source>
        <dbReference type="EMBL" id="KAK9049670.1"/>
    </source>
</evidence>
<gene>
    <name evidence="3" type="ORF">SSX86_031361</name>
</gene>
<accession>A0AAP0C986</accession>
<dbReference type="EMBL" id="JBCNJP010005445">
    <property type="protein sequence ID" value="KAK9049670.1"/>
    <property type="molecule type" value="Genomic_DNA"/>
</dbReference>
<dbReference type="Pfam" id="PF03181">
    <property type="entry name" value="BURP"/>
    <property type="match status" value="1"/>
</dbReference>
<feature type="chain" id="PRO_5043030025" description="BURP domain-containing protein" evidence="1">
    <location>
        <begin position="24"/>
        <end position="464"/>
    </location>
</feature>
<proteinExistence type="predicted"/>
<protein>
    <recommendedName>
        <fullName evidence="2">BURP domain-containing protein</fullName>
    </recommendedName>
</protein>